<dbReference type="InterPro" id="IPR039426">
    <property type="entry name" value="TonB-dep_rcpt-like"/>
</dbReference>
<feature type="domain" description="TonB-dependent receptor-like beta-barrel" evidence="9">
    <location>
        <begin position="359"/>
        <end position="809"/>
    </location>
</feature>
<dbReference type="InterPro" id="IPR012910">
    <property type="entry name" value="Plug_dom"/>
</dbReference>
<dbReference type="InterPro" id="IPR037066">
    <property type="entry name" value="Plug_dom_sf"/>
</dbReference>
<dbReference type="GO" id="GO:0044718">
    <property type="term" value="P:siderophore transmembrane transport"/>
    <property type="evidence" value="ECO:0007669"/>
    <property type="project" value="TreeGrafter"/>
</dbReference>
<dbReference type="Pfam" id="PF13715">
    <property type="entry name" value="CarbopepD_reg_2"/>
    <property type="match status" value="1"/>
</dbReference>
<comment type="subcellular location">
    <subcellularLocation>
        <location evidence="1">Cell outer membrane</location>
        <topology evidence="1">Multi-pass membrane protein</topology>
    </subcellularLocation>
</comment>
<dbReference type="InterPro" id="IPR036942">
    <property type="entry name" value="Beta-barrel_TonB_sf"/>
</dbReference>
<keyword evidence="8" id="KW-0998">Cell outer membrane</keyword>
<keyword evidence="6" id="KW-0472">Membrane</keyword>
<evidence type="ECO:0000256" key="1">
    <source>
        <dbReference type="ARBA" id="ARBA00004571"/>
    </source>
</evidence>
<dbReference type="Pfam" id="PF00593">
    <property type="entry name" value="TonB_dep_Rec_b-barrel"/>
    <property type="match status" value="1"/>
</dbReference>
<dbReference type="SUPFAM" id="SSF56935">
    <property type="entry name" value="Porins"/>
    <property type="match status" value="1"/>
</dbReference>
<reference evidence="11" key="1">
    <citation type="submission" date="2018-05" db="EMBL/GenBank/DDBJ databases">
        <authorList>
            <person name="Lanie J.A."/>
            <person name="Ng W.-L."/>
            <person name="Kazmierczak K.M."/>
            <person name="Andrzejewski T.M."/>
            <person name="Davidsen T.M."/>
            <person name="Wayne K.J."/>
            <person name="Tettelin H."/>
            <person name="Glass J.I."/>
            <person name="Rusch D."/>
            <person name="Podicherti R."/>
            <person name="Tsui H.-C.T."/>
            <person name="Winkler M.E."/>
        </authorList>
    </citation>
    <scope>NUCLEOTIDE SEQUENCE</scope>
</reference>
<evidence type="ECO:0000256" key="7">
    <source>
        <dbReference type="ARBA" id="ARBA00023170"/>
    </source>
</evidence>
<organism evidence="11">
    <name type="scientific">marine metagenome</name>
    <dbReference type="NCBI Taxonomy" id="408172"/>
    <lineage>
        <taxon>unclassified sequences</taxon>
        <taxon>metagenomes</taxon>
        <taxon>ecological metagenomes</taxon>
    </lineage>
</organism>
<accession>A0A381V4J5</accession>
<dbReference type="Gene3D" id="2.170.130.10">
    <property type="entry name" value="TonB-dependent receptor, plug domain"/>
    <property type="match status" value="1"/>
</dbReference>
<dbReference type="GO" id="GO:0015344">
    <property type="term" value="F:siderophore uptake transmembrane transporter activity"/>
    <property type="evidence" value="ECO:0007669"/>
    <property type="project" value="TreeGrafter"/>
</dbReference>
<evidence type="ECO:0000259" key="10">
    <source>
        <dbReference type="Pfam" id="PF07715"/>
    </source>
</evidence>
<dbReference type="SUPFAM" id="SSF49464">
    <property type="entry name" value="Carboxypeptidase regulatory domain-like"/>
    <property type="match status" value="1"/>
</dbReference>
<keyword evidence="3" id="KW-0812">Transmembrane</keyword>
<evidence type="ECO:0000256" key="6">
    <source>
        <dbReference type="ARBA" id="ARBA00023136"/>
    </source>
</evidence>
<feature type="domain" description="TonB-dependent receptor plug" evidence="10">
    <location>
        <begin position="122"/>
        <end position="215"/>
    </location>
</feature>
<keyword evidence="4" id="KW-0732">Signal</keyword>
<keyword evidence="2" id="KW-0813">Transport</keyword>
<sequence>MNNIFKLYVLFTIITANGFSQTSGKISGKVIDKNTDSPLVGANVIIENTDLGAACDEYGEYFIINISPGFYTVRFEMMGYGVVRIKDVRISVNRTYSLDVSMDVMAVQGDVVTVIADNLLIKKDQTSSTRNISSKDIEILPVEDIGDIIELQAGVVKGHFRGGRSNEVSYLIDGIAIDEVYKRKGQAVNVETQVVEELEVITGTFNAEYGKAMSGIVNIVTKDGMNGWHGSLKVNNDFYLTSHTDLYVNNNLLQDFGFRDEYNISLRGPIIANKLSFIINGRYEDKDGPYFGIRRFEVDNFSDYTSVDSTKWYSEHTGDGKKVLMNAEQNYSLFGKLTFRPIPTLKLAITHTLENKSGYDYSHYYKYNPEGRPGDFLVSRLSAFQLNHTISKKAFQDIKISYTDRYYGHYVNADLNNSEYVSPNYSRSAAGFSTGGNSKSHTERWTKNSSINYNLTWQIHKNHSIKSGLVYSRHAVDNRQSQIQNKWAGTSEENNSVYDSLLQKTIYPFYEPVIRPDSSLFSDIYKVSPIEFSGYLQDKMEFDLMVINLGLRYDYFNPNTIYPSQLRNPANQLYFPQLDENGNVITDSDGNIVLNEERMSTYPKTEPQYQISPRFGISYQLGKAALLRFSYGHFFQMPPYYAIYENHSYLVSQTDYGTKMGNPNIKAQKTVQYEVGLWQELTRRMTAEIAIFYRDIYDLLSAKVITTYNQIHYGLYSNKDYGNARGLELKFEYLNDPFQIGINYTLQYTKGNADSPTSTFDREGQQQDPIKRLIPMSWDQRHTLNMSVGYNMTKYGITMLGYYDSGTPYTWEPISISTLSMVNLYPNNSVKPSTYKVDINGY</sequence>
<keyword evidence="5" id="KW-0798">TonB box</keyword>
<dbReference type="Pfam" id="PF07715">
    <property type="entry name" value="Plug"/>
    <property type="match status" value="1"/>
</dbReference>
<dbReference type="Gene3D" id="2.60.40.1120">
    <property type="entry name" value="Carboxypeptidase-like, regulatory domain"/>
    <property type="match status" value="1"/>
</dbReference>
<protein>
    <recommendedName>
        <fullName evidence="12">TonB-dependent receptor</fullName>
    </recommendedName>
</protein>
<evidence type="ECO:0000313" key="11">
    <source>
        <dbReference type="EMBL" id="SVA34587.1"/>
    </source>
</evidence>
<dbReference type="PANTHER" id="PTHR30069:SF29">
    <property type="entry name" value="HEMOGLOBIN AND HEMOGLOBIN-HAPTOGLOBIN-BINDING PROTEIN 1-RELATED"/>
    <property type="match status" value="1"/>
</dbReference>
<evidence type="ECO:0000259" key="9">
    <source>
        <dbReference type="Pfam" id="PF00593"/>
    </source>
</evidence>
<dbReference type="PROSITE" id="PS52016">
    <property type="entry name" value="TONB_DEPENDENT_REC_3"/>
    <property type="match status" value="1"/>
</dbReference>
<dbReference type="InterPro" id="IPR000531">
    <property type="entry name" value="Beta-barrel_TonB"/>
</dbReference>
<proteinExistence type="predicted"/>
<name>A0A381V4J5_9ZZZZ</name>
<evidence type="ECO:0000256" key="4">
    <source>
        <dbReference type="ARBA" id="ARBA00022729"/>
    </source>
</evidence>
<keyword evidence="7" id="KW-0675">Receptor</keyword>
<evidence type="ECO:0000256" key="5">
    <source>
        <dbReference type="ARBA" id="ARBA00023077"/>
    </source>
</evidence>
<evidence type="ECO:0000256" key="8">
    <source>
        <dbReference type="ARBA" id="ARBA00023237"/>
    </source>
</evidence>
<dbReference type="AlphaFoldDB" id="A0A381V4J5"/>
<dbReference type="EMBL" id="UINC01007684">
    <property type="protein sequence ID" value="SVA34587.1"/>
    <property type="molecule type" value="Genomic_DNA"/>
</dbReference>
<evidence type="ECO:0000256" key="2">
    <source>
        <dbReference type="ARBA" id="ARBA00022448"/>
    </source>
</evidence>
<evidence type="ECO:0000256" key="3">
    <source>
        <dbReference type="ARBA" id="ARBA00022692"/>
    </source>
</evidence>
<dbReference type="PANTHER" id="PTHR30069">
    <property type="entry name" value="TONB-DEPENDENT OUTER MEMBRANE RECEPTOR"/>
    <property type="match status" value="1"/>
</dbReference>
<dbReference type="Gene3D" id="2.40.170.20">
    <property type="entry name" value="TonB-dependent receptor, beta-barrel domain"/>
    <property type="match status" value="1"/>
</dbReference>
<dbReference type="InterPro" id="IPR008969">
    <property type="entry name" value="CarboxyPept-like_regulatory"/>
</dbReference>
<dbReference type="GO" id="GO:0009279">
    <property type="term" value="C:cell outer membrane"/>
    <property type="evidence" value="ECO:0007669"/>
    <property type="project" value="UniProtKB-SubCell"/>
</dbReference>
<gene>
    <name evidence="11" type="ORF">METZ01_LOCUS87441</name>
</gene>
<feature type="non-terminal residue" evidence="11">
    <location>
        <position position="842"/>
    </location>
</feature>
<evidence type="ECO:0008006" key="12">
    <source>
        <dbReference type="Google" id="ProtNLM"/>
    </source>
</evidence>